<dbReference type="Gene3D" id="1.20.5.170">
    <property type="match status" value="1"/>
</dbReference>
<dbReference type="NCBIfam" id="TIGR00365">
    <property type="entry name" value="Grx4 family monothiol glutaredoxin"/>
    <property type="match status" value="1"/>
</dbReference>
<proteinExistence type="predicted"/>
<keyword evidence="3" id="KW-0408">Iron</keyword>
<sequence>MEFDDELTKDPWASSVSSNAKVYSSPKLSPPQIPLTNFVEQNVSNSGKHSRKATENDPEKQSLINLITELQDMLIASLQKIDSAKEEYQKNLNENQILLKYINNLMEAAGTNQQQLFKPVQRRWTRLISEQVKSNIEKKIASSDVVVFMKGNKNEPRCGFSKTVVQILKLNDITKFSDFNVLEDEELRSGIKEYSSWPTIPQVYVKGEFIGGCDILIDMHKNGELEKLFIDKGILVESTETEEKKI</sequence>
<dbReference type="GO" id="GO:0005759">
    <property type="term" value="C:mitochondrial matrix"/>
    <property type="evidence" value="ECO:0007669"/>
    <property type="project" value="TreeGrafter"/>
</dbReference>
<feature type="domain" description="Glutaredoxin" evidence="8">
    <location>
        <begin position="145"/>
        <end position="210"/>
    </location>
</feature>
<keyword evidence="5" id="KW-0676">Redox-active center</keyword>
<evidence type="ECO:0000256" key="7">
    <source>
        <dbReference type="SAM" id="MobiDB-lite"/>
    </source>
</evidence>
<evidence type="ECO:0000313" key="10">
    <source>
        <dbReference type="Proteomes" id="UP001211065"/>
    </source>
</evidence>
<dbReference type="GO" id="GO:0044571">
    <property type="term" value="P:[2Fe-2S] cluster assembly"/>
    <property type="evidence" value="ECO:0007669"/>
    <property type="project" value="UniProtKB-ARBA"/>
</dbReference>
<dbReference type="InterPro" id="IPR019357">
    <property type="entry name" value="SCOC"/>
</dbReference>
<gene>
    <name evidence="9" type="primary">GRX5</name>
    <name evidence="9" type="ORF">HK099_003660</name>
</gene>
<evidence type="ECO:0000256" key="1">
    <source>
        <dbReference type="ARBA" id="ARBA00022714"/>
    </source>
</evidence>
<dbReference type="EMBL" id="JADGJW010000241">
    <property type="protein sequence ID" value="KAJ3221252.1"/>
    <property type="molecule type" value="Genomic_DNA"/>
</dbReference>
<dbReference type="Proteomes" id="UP001211065">
    <property type="component" value="Unassembled WGS sequence"/>
</dbReference>
<dbReference type="Pfam" id="PF00462">
    <property type="entry name" value="Glutaredoxin"/>
    <property type="match status" value="1"/>
</dbReference>
<protein>
    <recommendedName>
        <fullName evidence="6">Monothiol glutaredoxin-5, mitochondrial</fullName>
    </recommendedName>
</protein>
<reference evidence="9" key="1">
    <citation type="submission" date="2020-05" db="EMBL/GenBank/DDBJ databases">
        <title>Phylogenomic resolution of chytrid fungi.</title>
        <authorList>
            <person name="Stajich J.E."/>
            <person name="Amses K."/>
            <person name="Simmons R."/>
            <person name="Seto K."/>
            <person name="Myers J."/>
            <person name="Bonds A."/>
            <person name="Quandt C.A."/>
            <person name="Barry K."/>
            <person name="Liu P."/>
            <person name="Grigoriev I."/>
            <person name="Longcore J.E."/>
            <person name="James T.Y."/>
        </authorList>
    </citation>
    <scope>NUCLEOTIDE SEQUENCE</scope>
    <source>
        <strain evidence="9">JEL0476</strain>
    </source>
</reference>
<evidence type="ECO:0000256" key="5">
    <source>
        <dbReference type="ARBA" id="ARBA00023284"/>
    </source>
</evidence>
<dbReference type="SUPFAM" id="SSF52833">
    <property type="entry name" value="Thioredoxin-like"/>
    <property type="match status" value="1"/>
</dbReference>
<evidence type="ECO:0000313" key="9">
    <source>
        <dbReference type="EMBL" id="KAJ3221252.1"/>
    </source>
</evidence>
<dbReference type="InterPro" id="IPR004480">
    <property type="entry name" value="Monothiol_GRX-rel"/>
</dbReference>
<keyword evidence="2" id="KW-0479">Metal-binding</keyword>
<dbReference type="FunFam" id="3.40.30.10:FF:000005">
    <property type="entry name" value="Glutaredoxin 5"/>
    <property type="match status" value="1"/>
</dbReference>
<evidence type="ECO:0000256" key="4">
    <source>
        <dbReference type="ARBA" id="ARBA00023014"/>
    </source>
</evidence>
<feature type="compositionally biased region" description="Low complexity" evidence="7">
    <location>
        <begin position="13"/>
        <end position="25"/>
    </location>
</feature>
<evidence type="ECO:0000256" key="2">
    <source>
        <dbReference type="ARBA" id="ARBA00022723"/>
    </source>
</evidence>
<feature type="region of interest" description="Disordered" evidence="7">
    <location>
        <begin position="1"/>
        <end position="34"/>
    </location>
</feature>
<dbReference type="GO" id="GO:0046872">
    <property type="term" value="F:metal ion binding"/>
    <property type="evidence" value="ECO:0007669"/>
    <property type="project" value="UniProtKB-KW"/>
</dbReference>
<name>A0AAD5U1J8_9FUNG</name>
<dbReference type="InterPro" id="IPR002109">
    <property type="entry name" value="Glutaredoxin"/>
</dbReference>
<comment type="caution">
    <text evidence="9">The sequence shown here is derived from an EMBL/GenBank/DDBJ whole genome shotgun (WGS) entry which is preliminary data.</text>
</comment>
<organism evidence="9 10">
    <name type="scientific">Clydaea vesicula</name>
    <dbReference type="NCBI Taxonomy" id="447962"/>
    <lineage>
        <taxon>Eukaryota</taxon>
        <taxon>Fungi</taxon>
        <taxon>Fungi incertae sedis</taxon>
        <taxon>Chytridiomycota</taxon>
        <taxon>Chytridiomycota incertae sedis</taxon>
        <taxon>Chytridiomycetes</taxon>
        <taxon>Lobulomycetales</taxon>
        <taxon>Lobulomycetaceae</taxon>
        <taxon>Clydaea</taxon>
    </lineage>
</organism>
<accession>A0AAD5U1J8</accession>
<evidence type="ECO:0000256" key="6">
    <source>
        <dbReference type="ARBA" id="ARBA00067618"/>
    </source>
</evidence>
<keyword evidence="10" id="KW-1185">Reference proteome</keyword>
<dbReference type="PANTHER" id="PTHR10293:SF16">
    <property type="entry name" value="GLUTAREDOXIN-RELATED PROTEIN 5, MITOCHONDRIAL"/>
    <property type="match status" value="1"/>
</dbReference>
<dbReference type="InterPro" id="IPR033658">
    <property type="entry name" value="GRX_PICOT-like"/>
</dbReference>
<dbReference type="PROSITE" id="PS51354">
    <property type="entry name" value="GLUTAREDOXIN_2"/>
    <property type="match status" value="1"/>
</dbReference>
<dbReference type="GO" id="GO:0015036">
    <property type="term" value="F:disulfide oxidoreductase activity"/>
    <property type="evidence" value="ECO:0007669"/>
    <property type="project" value="UniProtKB-ARBA"/>
</dbReference>
<evidence type="ECO:0000256" key="3">
    <source>
        <dbReference type="ARBA" id="ARBA00023004"/>
    </source>
</evidence>
<dbReference type="InterPro" id="IPR036249">
    <property type="entry name" value="Thioredoxin-like_sf"/>
</dbReference>
<evidence type="ECO:0000259" key="8">
    <source>
        <dbReference type="Pfam" id="PF00462"/>
    </source>
</evidence>
<keyword evidence="4" id="KW-0411">Iron-sulfur</keyword>
<dbReference type="CDD" id="cd03028">
    <property type="entry name" value="GRX_PICOT_like"/>
    <property type="match status" value="1"/>
</dbReference>
<dbReference type="Pfam" id="PF10224">
    <property type="entry name" value="DUF2205"/>
    <property type="match status" value="1"/>
</dbReference>
<dbReference type="GO" id="GO:0051537">
    <property type="term" value="F:2 iron, 2 sulfur cluster binding"/>
    <property type="evidence" value="ECO:0007669"/>
    <property type="project" value="UniProtKB-KW"/>
</dbReference>
<dbReference type="Gene3D" id="3.40.30.10">
    <property type="entry name" value="Glutaredoxin"/>
    <property type="match status" value="1"/>
</dbReference>
<dbReference type="AlphaFoldDB" id="A0AAD5U1J8"/>
<keyword evidence="1" id="KW-0001">2Fe-2S</keyword>
<dbReference type="PANTHER" id="PTHR10293">
    <property type="entry name" value="GLUTAREDOXIN FAMILY MEMBER"/>
    <property type="match status" value="1"/>
</dbReference>